<dbReference type="PRINTS" id="PR00455">
    <property type="entry name" value="HTHTETR"/>
</dbReference>
<dbReference type="OrthoDB" id="9805134at2"/>
<keyword evidence="3" id="KW-0804">Transcription</keyword>
<accession>A0A4R6RZB0</accession>
<dbReference type="RefSeq" id="WP_133617050.1">
    <property type="nucleotide sequence ID" value="NZ_CP080492.1"/>
</dbReference>
<evidence type="ECO:0000256" key="4">
    <source>
        <dbReference type="PROSITE-ProRule" id="PRU00335"/>
    </source>
</evidence>
<dbReference type="InterPro" id="IPR036271">
    <property type="entry name" value="Tet_transcr_reg_TetR-rel_C_sf"/>
</dbReference>
<dbReference type="InterPro" id="IPR009057">
    <property type="entry name" value="Homeodomain-like_sf"/>
</dbReference>
<proteinExistence type="predicted"/>
<evidence type="ECO:0000313" key="6">
    <source>
        <dbReference type="EMBL" id="TDP91626.1"/>
    </source>
</evidence>
<dbReference type="EMBL" id="SNYA01000005">
    <property type="protein sequence ID" value="TDP91626.1"/>
    <property type="molecule type" value="Genomic_DNA"/>
</dbReference>
<evidence type="ECO:0000256" key="3">
    <source>
        <dbReference type="ARBA" id="ARBA00023163"/>
    </source>
</evidence>
<gene>
    <name evidence="6" type="ORF">EDF62_2245</name>
</gene>
<keyword evidence="2 4" id="KW-0238">DNA-binding</keyword>
<keyword evidence="1" id="KW-0805">Transcription regulation</keyword>
<organism evidence="6 7">
    <name type="scientific">Leucobacter luti</name>
    <dbReference type="NCBI Taxonomy" id="340320"/>
    <lineage>
        <taxon>Bacteria</taxon>
        <taxon>Bacillati</taxon>
        <taxon>Actinomycetota</taxon>
        <taxon>Actinomycetes</taxon>
        <taxon>Micrococcales</taxon>
        <taxon>Microbacteriaceae</taxon>
        <taxon>Leucobacter</taxon>
    </lineage>
</organism>
<evidence type="ECO:0000256" key="2">
    <source>
        <dbReference type="ARBA" id="ARBA00023125"/>
    </source>
</evidence>
<evidence type="ECO:0000259" key="5">
    <source>
        <dbReference type="PROSITE" id="PS50977"/>
    </source>
</evidence>
<dbReference type="Pfam" id="PF00440">
    <property type="entry name" value="TetR_N"/>
    <property type="match status" value="1"/>
</dbReference>
<comment type="caution">
    <text evidence="6">The sequence shown here is derived from an EMBL/GenBank/DDBJ whole genome shotgun (WGS) entry which is preliminary data.</text>
</comment>
<dbReference type="Gene3D" id="1.10.357.10">
    <property type="entry name" value="Tetracycline Repressor, domain 2"/>
    <property type="match status" value="1"/>
</dbReference>
<protein>
    <submittedName>
        <fullName evidence="6">TetR family transcriptional regulator</fullName>
    </submittedName>
</protein>
<dbReference type="Proteomes" id="UP000295601">
    <property type="component" value="Unassembled WGS sequence"/>
</dbReference>
<dbReference type="AlphaFoldDB" id="A0A4R6RZB0"/>
<evidence type="ECO:0000313" key="7">
    <source>
        <dbReference type="Proteomes" id="UP000295601"/>
    </source>
</evidence>
<dbReference type="InterPro" id="IPR001647">
    <property type="entry name" value="HTH_TetR"/>
</dbReference>
<sequence length="200" mass="21325">MARTLAFDRETVVRAALEVFWRAGYESASIPELERETGLSRSSIYNSFGSKRGLFDAAVQLYLGDIIRPRLRPLLDADPDPQAITVYLEGLRTTLQRSDSLPALAGCLLINTAGSPIADDPVVAETIAGYRGELQSAFRHGILARVPDLTPAAAERLASACTGQVIAAFALVRVSASEAAQAVTTALELIASAQRQQTPG</sequence>
<feature type="domain" description="HTH tetR-type" evidence="5">
    <location>
        <begin position="6"/>
        <end position="66"/>
    </location>
</feature>
<dbReference type="PANTHER" id="PTHR47506:SF1">
    <property type="entry name" value="HTH-TYPE TRANSCRIPTIONAL REGULATOR YJDC"/>
    <property type="match status" value="1"/>
</dbReference>
<reference evidence="6 7" key="1">
    <citation type="submission" date="2019-03" db="EMBL/GenBank/DDBJ databases">
        <title>Genomic analyses of the natural microbiome of Caenorhabditis elegans.</title>
        <authorList>
            <person name="Samuel B."/>
        </authorList>
    </citation>
    <scope>NUCLEOTIDE SEQUENCE [LARGE SCALE GENOMIC DNA]</scope>
    <source>
        <strain evidence="6 7">JUb18</strain>
    </source>
</reference>
<dbReference type="SUPFAM" id="SSF46689">
    <property type="entry name" value="Homeodomain-like"/>
    <property type="match status" value="1"/>
</dbReference>
<dbReference type="GO" id="GO:0003677">
    <property type="term" value="F:DNA binding"/>
    <property type="evidence" value="ECO:0007669"/>
    <property type="project" value="UniProtKB-UniRule"/>
</dbReference>
<evidence type="ECO:0000256" key="1">
    <source>
        <dbReference type="ARBA" id="ARBA00023015"/>
    </source>
</evidence>
<dbReference type="PANTHER" id="PTHR47506">
    <property type="entry name" value="TRANSCRIPTIONAL REGULATORY PROTEIN"/>
    <property type="match status" value="1"/>
</dbReference>
<name>A0A4R6RZB0_9MICO</name>
<feature type="DNA-binding region" description="H-T-H motif" evidence="4">
    <location>
        <begin position="29"/>
        <end position="48"/>
    </location>
</feature>
<dbReference type="PROSITE" id="PS50977">
    <property type="entry name" value="HTH_TETR_2"/>
    <property type="match status" value="1"/>
</dbReference>
<dbReference type="SUPFAM" id="SSF48498">
    <property type="entry name" value="Tetracyclin repressor-like, C-terminal domain"/>
    <property type="match status" value="1"/>
</dbReference>
<keyword evidence="7" id="KW-1185">Reference proteome</keyword>